<evidence type="ECO:0000313" key="3">
    <source>
        <dbReference type="Proteomes" id="UP001432322"/>
    </source>
</evidence>
<gene>
    <name evidence="2" type="ORF">PFISCL1PPCAC_9220</name>
</gene>
<reference evidence="2" key="1">
    <citation type="submission" date="2023-10" db="EMBL/GenBank/DDBJ databases">
        <title>Genome assembly of Pristionchus species.</title>
        <authorList>
            <person name="Yoshida K."/>
            <person name="Sommer R.J."/>
        </authorList>
    </citation>
    <scope>NUCLEOTIDE SEQUENCE</scope>
    <source>
        <strain evidence="2">RS5133</strain>
    </source>
</reference>
<evidence type="ECO:0000256" key="1">
    <source>
        <dbReference type="SAM" id="MobiDB-lite"/>
    </source>
</evidence>
<protein>
    <submittedName>
        <fullName evidence="2">Uncharacterized protein</fullName>
    </submittedName>
</protein>
<accession>A0AAV5VHK7</accession>
<dbReference type="AlphaFoldDB" id="A0AAV5VHK7"/>
<dbReference type="EMBL" id="BTSY01000003">
    <property type="protein sequence ID" value="GMT17924.1"/>
    <property type="molecule type" value="Genomic_DNA"/>
</dbReference>
<comment type="caution">
    <text evidence="2">The sequence shown here is derived from an EMBL/GenBank/DDBJ whole genome shotgun (WGS) entry which is preliminary data.</text>
</comment>
<feature type="compositionally biased region" description="Basic and acidic residues" evidence="1">
    <location>
        <begin position="137"/>
        <end position="154"/>
    </location>
</feature>
<dbReference type="Proteomes" id="UP001432322">
    <property type="component" value="Unassembled WGS sequence"/>
</dbReference>
<organism evidence="2 3">
    <name type="scientific">Pristionchus fissidentatus</name>
    <dbReference type="NCBI Taxonomy" id="1538716"/>
    <lineage>
        <taxon>Eukaryota</taxon>
        <taxon>Metazoa</taxon>
        <taxon>Ecdysozoa</taxon>
        <taxon>Nematoda</taxon>
        <taxon>Chromadorea</taxon>
        <taxon>Rhabditida</taxon>
        <taxon>Rhabditina</taxon>
        <taxon>Diplogasteromorpha</taxon>
        <taxon>Diplogasteroidea</taxon>
        <taxon>Neodiplogasteridae</taxon>
        <taxon>Pristionchus</taxon>
    </lineage>
</organism>
<keyword evidence="3" id="KW-1185">Reference proteome</keyword>
<feature type="region of interest" description="Disordered" evidence="1">
    <location>
        <begin position="137"/>
        <end position="174"/>
    </location>
</feature>
<proteinExistence type="predicted"/>
<sequence length="174" mass="20173">MRRMAEEGEEGQWTVNCVVYEDSSREKMESFPIQRFLEELRERRNYSDEEILTALKESRRKREVGGVEKVGGVEDKTTLEFFVDSFEKHLEKQIVDAEGLHLKAMVRRKSVTLNSVQAYYRKRDDALFDRIDARMKKMEEESEKKEEGVKKKGGAEPGENGTVHVEESSGCSLM</sequence>
<evidence type="ECO:0000313" key="2">
    <source>
        <dbReference type="EMBL" id="GMT17924.1"/>
    </source>
</evidence>
<name>A0AAV5VHK7_9BILA</name>
<feature type="non-terminal residue" evidence="2">
    <location>
        <position position="174"/>
    </location>
</feature>